<feature type="region of interest" description="Disordered" evidence="1">
    <location>
        <begin position="212"/>
        <end position="269"/>
    </location>
</feature>
<comment type="caution">
    <text evidence="3">The sequence shown here is derived from an EMBL/GenBank/DDBJ whole genome shotgun (WGS) entry which is preliminary data.</text>
</comment>
<dbReference type="Gene3D" id="3.40.50.10190">
    <property type="entry name" value="BRCT domain"/>
    <property type="match status" value="1"/>
</dbReference>
<evidence type="ECO:0000256" key="1">
    <source>
        <dbReference type="SAM" id="MobiDB-lite"/>
    </source>
</evidence>
<dbReference type="OrthoDB" id="2384350at2759"/>
<dbReference type="PANTHER" id="PTHR14625">
    <property type="entry name" value="MICROCEPHALIN"/>
    <property type="match status" value="1"/>
</dbReference>
<feature type="compositionally biased region" description="Basic and acidic residues" evidence="1">
    <location>
        <begin position="85"/>
        <end position="94"/>
    </location>
</feature>
<dbReference type="SUPFAM" id="SSF52113">
    <property type="entry name" value="BRCT domain"/>
    <property type="match status" value="1"/>
</dbReference>
<feature type="compositionally biased region" description="Polar residues" evidence="1">
    <location>
        <begin position="871"/>
        <end position="882"/>
    </location>
</feature>
<protein>
    <recommendedName>
        <fullName evidence="2">BRCT domain-containing protein</fullName>
    </recommendedName>
</protein>
<sequence length="1215" mass="132798">MDQSPPKRVTRARAAAKSTDTGVKIATAAAKAKLTRSISTTKRKTRTDDPQEDDEDELSTQVIESAPLKNRSRPKKTLPAQQPEPKVEMKEDPPAKATRGRQRKATEEVPTTQPVRQRKIAVTPPAITEPVRSLRGRAKKAEFAEESIVGKEEPAIRPTRSRAATLMKPSIPRKSVKFEEPDKENAIPVVGRLKGKSKVEVATGLKAKPVRRVATTMGRSTRCRPKVEEQKSSPLSPKKVTQIAVAKDQSDDELATTEKTPMKPFMKSPIKAPGSIFGAAKKLDFNNTTTVNRVTTQDQSASIMASPARRPPQSPFKDSLRLSPQKNNSGSNLFNSPFKFSALSQKLAEDNSPLKVSMLQSPARRPQVSEAGSPTQSNMTTFAVTPKVSTFKVSRFTATPLTVKTPSRAGQMLPPSNVKLLVTNDEQIHEPADDNLETSNASFSGRLSSIMPREIDADVMAVETISEEGEDQVMLDVEETPETNEADVTTVVESKTETINTPGSPSQAITEAFNFREINEYPFEDSDSEDELASDSPSFSPGPFNGRNLSNDFHMIPATPTPVVSMAKTPRTSATVRSAKLQKLGFTPLAKQLTEWMAASPEKSENDFSDSDELSTIPDTLPATLQITAKTHFFDDEMSVRDEILVDQAVAVKDNAEDTILDEADELSVLEPEDIRGFQNGLNFLTSEADQEGEVNDELALLEIASIEHPHDEVADQVSTEQEVMKEELDIEHSLEEEMIEYQVVEQQISEQAVTMTNTAAQEGEQHDVVLTEIADEVLGSVPTELDCGPEPAFSEASQDYADENDTPIDSQLLTLPHSVIPKYATPKRVLGERVFHTVSKIPLKAAADDTPTRPLAVERSASIGRLPAQRPSQSLSRSNTVISYSPSKKVAAPTEEDVDGAMWDAPHTPLKTDTEVWSTVATPARTPRRDLDNALLKGAVVFVDVHTSEGADASLIFTELLTQMGARCVKSWPWSGNPEDGTKIGLTHVVFKDGGRRTLEKSRATGGVVTCVGVGWVLDCERENKWLSEAPYLVDTAMVPRGGHRRRKSMEPKALANMNGTLLPCVAPVKNSRKTMSPTKASFTIAETPFTSKSHRRDSVQWVRSPSNSSTDEDQVLSPVPATPAPEVISAYAEEGIYGEETPGAQTPYFLHKEQLIQKTAPPGKRYFGGDGGNGGFLTEKKDQSVMMRLMAARRKSLQFAPKIGSPLARAAEW</sequence>
<evidence type="ECO:0000313" key="3">
    <source>
        <dbReference type="EMBL" id="KAG9242304.1"/>
    </source>
</evidence>
<keyword evidence="4" id="KW-1185">Reference proteome</keyword>
<organism evidence="3 4">
    <name type="scientific">Calycina marina</name>
    <dbReference type="NCBI Taxonomy" id="1763456"/>
    <lineage>
        <taxon>Eukaryota</taxon>
        <taxon>Fungi</taxon>
        <taxon>Dikarya</taxon>
        <taxon>Ascomycota</taxon>
        <taxon>Pezizomycotina</taxon>
        <taxon>Leotiomycetes</taxon>
        <taxon>Helotiales</taxon>
        <taxon>Pezizellaceae</taxon>
        <taxon>Calycina</taxon>
    </lineage>
</organism>
<proteinExistence type="predicted"/>
<feature type="region of interest" description="Disordered" evidence="1">
    <location>
        <begin position="296"/>
        <end position="335"/>
    </location>
</feature>
<feature type="region of interest" description="Disordered" evidence="1">
    <location>
        <begin position="1089"/>
        <end position="1123"/>
    </location>
</feature>
<dbReference type="PANTHER" id="PTHR14625:SF3">
    <property type="entry name" value="MICROCEPHALIN"/>
    <property type="match status" value="1"/>
</dbReference>
<feature type="compositionally biased region" description="Acidic residues" evidence="1">
    <location>
        <begin position="524"/>
        <end position="533"/>
    </location>
</feature>
<reference evidence="3" key="1">
    <citation type="journal article" date="2021" name="IMA Fungus">
        <title>Genomic characterization of three marine fungi, including Emericellopsis atlantica sp. nov. with signatures of a generalist lifestyle and marine biomass degradation.</title>
        <authorList>
            <person name="Hagestad O.C."/>
            <person name="Hou L."/>
            <person name="Andersen J.H."/>
            <person name="Hansen E.H."/>
            <person name="Altermark B."/>
            <person name="Li C."/>
            <person name="Kuhnert E."/>
            <person name="Cox R.J."/>
            <person name="Crous P.W."/>
            <person name="Spatafora J.W."/>
            <person name="Lail K."/>
            <person name="Amirebrahimi M."/>
            <person name="Lipzen A."/>
            <person name="Pangilinan J."/>
            <person name="Andreopoulos W."/>
            <person name="Hayes R.D."/>
            <person name="Ng V."/>
            <person name="Grigoriev I.V."/>
            <person name="Jackson S.A."/>
            <person name="Sutton T.D.S."/>
            <person name="Dobson A.D.W."/>
            <person name="Rama T."/>
        </authorList>
    </citation>
    <scope>NUCLEOTIDE SEQUENCE</scope>
    <source>
        <strain evidence="3">TRa3180A</strain>
    </source>
</reference>
<feature type="domain" description="BRCT" evidence="2">
    <location>
        <begin position="932"/>
        <end position="1035"/>
    </location>
</feature>
<dbReference type="PROSITE" id="PS50172">
    <property type="entry name" value="BRCT"/>
    <property type="match status" value="1"/>
</dbReference>
<dbReference type="InterPro" id="IPR036420">
    <property type="entry name" value="BRCT_dom_sf"/>
</dbReference>
<evidence type="ECO:0000313" key="4">
    <source>
        <dbReference type="Proteomes" id="UP000887226"/>
    </source>
</evidence>
<feature type="region of interest" description="Disordered" evidence="1">
    <location>
        <begin position="1"/>
        <end position="147"/>
    </location>
</feature>
<dbReference type="Proteomes" id="UP000887226">
    <property type="component" value="Unassembled WGS sequence"/>
</dbReference>
<feature type="region of interest" description="Disordered" evidence="1">
    <location>
        <begin position="524"/>
        <end position="550"/>
    </location>
</feature>
<feature type="region of interest" description="Disordered" evidence="1">
    <location>
        <begin position="359"/>
        <end position="378"/>
    </location>
</feature>
<evidence type="ECO:0000259" key="2">
    <source>
        <dbReference type="PROSITE" id="PS50172"/>
    </source>
</evidence>
<dbReference type="EMBL" id="MU254088">
    <property type="protein sequence ID" value="KAG9242304.1"/>
    <property type="molecule type" value="Genomic_DNA"/>
</dbReference>
<dbReference type="InterPro" id="IPR001357">
    <property type="entry name" value="BRCT_dom"/>
</dbReference>
<feature type="region of interest" description="Disordered" evidence="1">
    <location>
        <begin position="861"/>
        <end position="882"/>
    </location>
</feature>
<name>A0A9P7YYT0_9HELO</name>
<feature type="compositionally biased region" description="Low complexity" evidence="1">
    <location>
        <begin position="24"/>
        <end position="40"/>
    </location>
</feature>
<accession>A0A9P7YYT0</accession>
<dbReference type="AlphaFoldDB" id="A0A9P7YYT0"/>
<feature type="compositionally biased region" description="Polar residues" evidence="1">
    <location>
        <begin position="322"/>
        <end position="335"/>
    </location>
</feature>
<dbReference type="InterPro" id="IPR022047">
    <property type="entry name" value="Microcephalin-like"/>
</dbReference>
<dbReference type="CDD" id="cd17716">
    <property type="entry name" value="BRCT_microcephalin_rpt1"/>
    <property type="match status" value="1"/>
</dbReference>
<gene>
    <name evidence="3" type="ORF">BJ878DRAFT_178814</name>
</gene>
<dbReference type="GO" id="GO:0000278">
    <property type="term" value="P:mitotic cell cycle"/>
    <property type="evidence" value="ECO:0007669"/>
    <property type="project" value="TreeGrafter"/>
</dbReference>